<sequence length="76" mass="8195">MKFNRIAEKAKQAIDRRGGIDALKEDLQEVKDAATRRGSFKDKARAAADAVKTPGRNPDRARAPSDQTPPSPPPAA</sequence>
<keyword evidence="3" id="KW-1185">Reference proteome</keyword>
<protein>
    <recommendedName>
        <fullName evidence="4">Antitoxin</fullName>
    </recommendedName>
</protein>
<evidence type="ECO:0000256" key="1">
    <source>
        <dbReference type="SAM" id="MobiDB-lite"/>
    </source>
</evidence>
<accession>A0A840IC13</accession>
<evidence type="ECO:0008006" key="4">
    <source>
        <dbReference type="Google" id="ProtNLM"/>
    </source>
</evidence>
<gene>
    <name evidence="2" type="ORF">BDZ31_001171</name>
</gene>
<name>A0A840IC13_9ACTN</name>
<dbReference type="RefSeq" id="WP_183339901.1">
    <property type="nucleotide sequence ID" value="NZ_JACHNU010000001.1"/>
</dbReference>
<feature type="compositionally biased region" description="Pro residues" evidence="1">
    <location>
        <begin position="67"/>
        <end position="76"/>
    </location>
</feature>
<feature type="region of interest" description="Disordered" evidence="1">
    <location>
        <begin position="34"/>
        <end position="76"/>
    </location>
</feature>
<dbReference type="AlphaFoldDB" id="A0A840IC13"/>
<evidence type="ECO:0000313" key="3">
    <source>
        <dbReference type="Proteomes" id="UP000585272"/>
    </source>
</evidence>
<organism evidence="2 3">
    <name type="scientific">Conexibacter arvalis</name>
    <dbReference type="NCBI Taxonomy" id="912552"/>
    <lineage>
        <taxon>Bacteria</taxon>
        <taxon>Bacillati</taxon>
        <taxon>Actinomycetota</taxon>
        <taxon>Thermoleophilia</taxon>
        <taxon>Solirubrobacterales</taxon>
        <taxon>Conexibacteraceae</taxon>
        <taxon>Conexibacter</taxon>
    </lineage>
</organism>
<feature type="compositionally biased region" description="Basic and acidic residues" evidence="1">
    <location>
        <begin position="34"/>
        <end position="46"/>
    </location>
</feature>
<reference evidence="2 3" key="1">
    <citation type="submission" date="2020-08" db="EMBL/GenBank/DDBJ databases">
        <title>Genomic Encyclopedia of Archaeal and Bacterial Type Strains, Phase II (KMG-II): from individual species to whole genera.</title>
        <authorList>
            <person name="Goeker M."/>
        </authorList>
    </citation>
    <scope>NUCLEOTIDE SEQUENCE [LARGE SCALE GENOMIC DNA]</scope>
    <source>
        <strain evidence="2 3">DSM 23288</strain>
    </source>
</reference>
<dbReference type="Proteomes" id="UP000585272">
    <property type="component" value="Unassembled WGS sequence"/>
</dbReference>
<comment type="caution">
    <text evidence="2">The sequence shown here is derived from an EMBL/GenBank/DDBJ whole genome shotgun (WGS) entry which is preliminary data.</text>
</comment>
<proteinExistence type="predicted"/>
<dbReference type="EMBL" id="JACHNU010000001">
    <property type="protein sequence ID" value="MBB4661598.1"/>
    <property type="molecule type" value="Genomic_DNA"/>
</dbReference>
<evidence type="ECO:0000313" key="2">
    <source>
        <dbReference type="EMBL" id="MBB4661598.1"/>
    </source>
</evidence>